<accession>A0ABV4D5N3</accession>
<evidence type="ECO:0000313" key="1">
    <source>
        <dbReference type="EMBL" id="MEY8444314.1"/>
    </source>
</evidence>
<reference evidence="1 2" key="1">
    <citation type="submission" date="2024-03" db="EMBL/GenBank/DDBJ databases">
        <title>Mouse gut bacterial collection (mGBC) of GemPharmatech.</title>
        <authorList>
            <person name="He Y."/>
            <person name="Dong L."/>
            <person name="Wu D."/>
            <person name="Gao X."/>
            <person name="Lin Z."/>
        </authorList>
    </citation>
    <scope>NUCLEOTIDE SEQUENCE [LARGE SCALE GENOMIC DNA]</scope>
    <source>
        <strain evidence="1 2">61-15</strain>
    </source>
</reference>
<organism evidence="1 2">
    <name type="scientific">Lactococcus ileimucosae</name>
    <dbReference type="NCBI Taxonomy" id="2941329"/>
    <lineage>
        <taxon>Bacteria</taxon>
        <taxon>Bacillati</taxon>
        <taxon>Bacillota</taxon>
        <taxon>Bacilli</taxon>
        <taxon>Lactobacillales</taxon>
        <taxon>Streptococcaceae</taxon>
        <taxon>Lactococcus</taxon>
    </lineage>
</organism>
<keyword evidence="2" id="KW-1185">Reference proteome</keyword>
<protein>
    <submittedName>
        <fullName evidence="1">Uncharacterized protein</fullName>
    </submittedName>
</protein>
<evidence type="ECO:0000313" key="2">
    <source>
        <dbReference type="Proteomes" id="UP001565283"/>
    </source>
</evidence>
<proteinExistence type="predicted"/>
<dbReference type="RefSeq" id="WP_369948729.1">
    <property type="nucleotide sequence ID" value="NZ_JBCLSH010000040.1"/>
</dbReference>
<dbReference type="EMBL" id="JBCLSH010000040">
    <property type="protein sequence ID" value="MEY8444314.1"/>
    <property type="molecule type" value="Genomic_DNA"/>
</dbReference>
<gene>
    <name evidence="1" type="ORF">AALA52_08730</name>
</gene>
<sequence>MVKSEPLRAGNRAEIIVDGIDYAVNKRGVNIVVFDFVAKKLIDSVAFDMHDPEMKVYRR</sequence>
<name>A0ABV4D5N3_9LACT</name>
<comment type="caution">
    <text evidence="1">The sequence shown here is derived from an EMBL/GenBank/DDBJ whole genome shotgun (WGS) entry which is preliminary data.</text>
</comment>
<dbReference type="Proteomes" id="UP001565283">
    <property type="component" value="Unassembled WGS sequence"/>
</dbReference>